<comment type="catalytic activity">
    <reaction evidence="8">
        <text>H2O(in) = H2O(out)</text>
        <dbReference type="Rhea" id="RHEA:29667"/>
        <dbReference type="ChEBI" id="CHEBI:15377"/>
    </reaction>
</comment>
<keyword evidence="5" id="KW-0677">Repeat</keyword>
<evidence type="ECO:0000256" key="4">
    <source>
        <dbReference type="ARBA" id="ARBA00022692"/>
    </source>
</evidence>
<dbReference type="InterPro" id="IPR023271">
    <property type="entry name" value="Aquaporin-like"/>
</dbReference>
<feature type="compositionally biased region" description="Polar residues" evidence="10">
    <location>
        <begin position="1"/>
        <end position="10"/>
    </location>
</feature>
<feature type="transmembrane region" description="Helical" evidence="11">
    <location>
        <begin position="131"/>
        <end position="160"/>
    </location>
</feature>
<evidence type="ECO:0000256" key="1">
    <source>
        <dbReference type="ARBA" id="ARBA00004141"/>
    </source>
</evidence>
<gene>
    <name evidence="12" type="ORF">RDB_LOCUS8940</name>
</gene>
<evidence type="ECO:0000256" key="8">
    <source>
        <dbReference type="ARBA" id="ARBA00034651"/>
    </source>
</evidence>
<dbReference type="PRINTS" id="PR02019">
    <property type="entry name" value="AQUAPORIN7"/>
</dbReference>
<comment type="subcellular location">
    <subcellularLocation>
        <location evidence="1">Membrane</location>
        <topology evidence="1">Multi-pass membrane protein</topology>
    </subcellularLocation>
</comment>
<evidence type="ECO:0000313" key="12">
    <source>
        <dbReference type="EMBL" id="CAE7062573.1"/>
    </source>
</evidence>
<reference evidence="12" key="1">
    <citation type="submission" date="2021-01" db="EMBL/GenBank/DDBJ databases">
        <authorList>
            <person name="Kaushik A."/>
        </authorList>
    </citation>
    <scope>NUCLEOTIDE SEQUENCE</scope>
    <source>
        <strain evidence="12">AG5</strain>
    </source>
</reference>
<dbReference type="PANTHER" id="PTHR43829">
    <property type="entry name" value="AQUAPORIN OR AQUAGLYCEROPORIN RELATED"/>
    <property type="match status" value="1"/>
</dbReference>
<feature type="region of interest" description="Disordered" evidence="10">
    <location>
        <begin position="1"/>
        <end position="41"/>
    </location>
</feature>
<dbReference type="InterPro" id="IPR022357">
    <property type="entry name" value="MIP_CS"/>
</dbReference>
<dbReference type="NCBIfam" id="TIGR00861">
    <property type="entry name" value="MIP"/>
    <property type="match status" value="1"/>
</dbReference>
<feature type="transmembrane region" description="Helical" evidence="11">
    <location>
        <begin position="229"/>
        <end position="247"/>
    </location>
</feature>
<protein>
    <submittedName>
        <fullName evidence="12">Uncharacterized protein</fullName>
    </submittedName>
</protein>
<dbReference type="Gene3D" id="1.20.1080.10">
    <property type="entry name" value="Glycerol uptake facilitator protein"/>
    <property type="match status" value="1"/>
</dbReference>
<evidence type="ECO:0000256" key="10">
    <source>
        <dbReference type="SAM" id="MobiDB-lite"/>
    </source>
</evidence>
<dbReference type="EMBL" id="CAJNJQ010000198">
    <property type="protein sequence ID" value="CAE7062573.1"/>
    <property type="molecule type" value="Genomic_DNA"/>
</dbReference>
<keyword evidence="7 11" id="KW-0472">Membrane</keyword>
<proteinExistence type="inferred from homology"/>
<dbReference type="SUPFAM" id="SSF81338">
    <property type="entry name" value="Aquaporin-like"/>
    <property type="match status" value="1"/>
</dbReference>
<evidence type="ECO:0000256" key="7">
    <source>
        <dbReference type="ARBA" id="ARBA00023136"/>
    </source>
</evidence>
<organism evidence="12 13">
    <name type="scientific">Rhizoctonia solani</name>
    <dbReference type="NCBI Taxonomy" id="456999"/>
    <lineage>
        <taxon>Eukaryota</taxon>
        <taxon>Fungi</taxon>
        <taxon>Dikarya</taxon>
        <taxon>Basidiomycota</taxon>
        <taxon>Agaricomycotina</taxon>
        <taxon>Agaricomycetes</taxon>
        <taxon>Cantharellales</taxon>
        <taxon>Ceratobasidiaceae</taxon>
        <taxon>Rhizoctonia</taxon>
    </lineage>
</organism>
<dbReference type="PANTHER" id="PTHR43829:SF9">
    <property type="entry name" value="AQUAPORIN-9"/>
    <property type="match status" value="1"/>
</dbReference>
<evidence type="ECO:0000256" key="3">
    <source>
        <dbReference type="ARBA" id="ARBA00022448"/>
    </source>
</evidence>
<dbReference type="GO" id="GO:0015254">
    <property type="term" value="F:glycerol channel activity"/>
    <property type="evidence" value="ECO:0007669"/>
    <property type="project" value="TreeGrafter"/>
</dbReference>
<keyword evidence="6 11" id="KW-1133">Transmembrane helix</keyword>
<dbReference type="FunFam" id="1.20.1080.10:FF:000027">
    <property type="entry name" value="MIP aquaporin"/>
    <property type="match status" value="1"/>
</dbReference>
<keyword evidence="4 9" id="KW-0812">Transmembrane</keyword>
<sequence length="372" mass="40189">MSLHTANFQTDPHFISHGPPDLHEHPSYMLNGPTPTSQDLPDIADRYSPKVKTQHPEQVSWASPEQDIDHGIVFPNPWARFRHSIREPAAEFLGTMILVIFGTGVNCQVALSGNPAVSTSPKGEYLSISFGWAVGVALGAWVSGGISGGHINPAVTIALAIFRGFPWKKVPFYIFAQVLGGFAGAGLVYTNYNKAIDLFEGGHNIRTVPGSASLFTTFAMDHLSDAQCFFSEVLGTALLLIVILAVTDKHNGCPPSGMVPVALFIAILGEGACLGMQTGYALNPARDIGPRLMCWAAGYGRQLWSYRYQYWLYTPTLGPIIGATLGAAIYDALIFTGPESIFNQPDSNALRRRRNAPTDTKVKILPSGEESV</sequence>
<evidence type="ECO:0000256" key="6">
    <source>
        <dbReference type="ARBA" id="ARBA00022989"/>
    </source>
</evidence>
<dbReference type="GO" id="GO:0015250">
    <property type="term" value="F:water channel activity"/>
    <property type="evidence" value="ECO:0007669"/>
    <property type="project" value="TreeGrafter"/>
</dbReference>
<dbReference type="AlphaFoldDB" id="A0A8H3HRU5"/>
<dbReference type="CDD" id="cd00333">
    <property type="entry name" value="MIP"/>
    <property type="match status" value="1"/>
</dbReference>
<evidence type="ECO:0000256" key="9">
    <source>
        <dbReference type="RuleBase" id="RU000477"/>
    </source>
</evidence>
<feature type="transmembrane region" description="Helical" evidence="11">
    <location>
        <begin position="310"/>
        <end position="330"/>
    </location>
</feature>
<dbReference type="GO" id="GO:0005886">
    <property type="term" value="C:plasma membrane"/>
    <property type="evidence" value="ECO:0007669"/>
    <property type="project" value="TreeGrafter"/>
</dbReference>
<evidence type="ECO:0000256" key="11">
    <source>
        <dbReference type="SAM" id="Phobius"/>
    </source>
</evidence>
<dbReference type="InterPro" id="IPR000425">
    <property type="entry name" value="MIP"/>
</dbReference>
<keyword evidence="3 9" id="KW-0813">Transport</keyword>
<evidence type="ECO:0000256" key="2">
    <source>
        <dbReference type="ARBA" id="ARBA00006175"/>
    </source>
</evidence>
<feature type="transmembrane region" description="Helical" evidence="11">
    <location>
        <begin position="172"/>
        <end position="192"/>
    </location>
</feature>
<dbReference type="PRINTS" id="PR00783">
    <property type="entry name" value="MINTRINSICP"/>
</dbReference>
<accession>A0A8H3HRU5</accession>
<evidence type="ECO:0000313" key="13">
    <source>
        <dbReference type="Proteomes" id="UP000663827"/>
    </source>
</evidence>
<dbReference type="Proteomes" id="UP000663827">
    <property type="component" value="Unassembled WGS sequence"/>
</dbReference>
<feature type="transmembrane region" description="Helical" evidence="11">
    <location>
        <begin position="90"/>
        <end position="111"/>
    </location>
</feature>
<evidence type="ECO:0000256" key="5">
    <source>
        <dbReference type="ARBA" id="ARBA00022737"/>
    </source>
</evidence>
<name>A0A8H3HRU5_9AGAM</name>
<dbReference type="Pfam" id="PF00230">
    <property type="entry name" value="MIP"/>
    <property type="match status" value="1"/>
</dbReference>
<feature type="transmembrane region" description="Helical" evidence="11">
    <location>
        <begin position="259"/>
        <end position="282"/>
    </location>
</feature>
<dbReference type="InterPro" id="IPR050363">
    <property type="entry name" value="MIP/Aquaporin"/>
</dbReference>
<comment type="similarity">
    <text evidence="2 9">Belongs to the MIP/aquaporin (TC 1.A.8) family.</text>
</comment>
<comment type="caution">
    <text evidence="12">The sequence shown here is derived from an EMBL/GenBank/DDBJ whole genome shotgun (WGS) entry which is preliminary data.</text>
</comment>
<dbReference type="PROSITE" id="PS00221">
    <property type="entry name" value="MIP"/>
    <property type="match status" value="1"/>
</dbReference>